<evidence type="ECO:0000313" key="7">
    <source>
        <dbReference type="EMBL" id="CAI5727091.1"/>
    </source>
</evidence>
<evidence type="ECO:0000256" key="2">
    <source>
        <dbReference type="ARBA" id="ARBA00022676"/>
    </source>
</evidence>
<keyword evidence="8" id="KW-1185">Reference proteome</keyword>
<evidence type="ECO:0000256" key="4">
    <source>
        <dbReference type="ARBA" id="ARBA00022692"/>
    </source>
</evidence>
<comment type="subcellular location">
    <subcellularLocation>
        <location evidence="1">Membrane</location>
        <topology evidence="1">Multi-pass membrane protein</topology>
    </subcellularLocation>
</comment>
<evidence type="ECO:0000313" key="8">
    <source>
        <dbReference type="Proteomes" id="UP001162031"/>
    </source>
</evidence>
<gene>
    <name evidence="7" type="ORF">HBR001_LOCUS4005</name>
</gene>
<dbReference type="PANTHER" id="PTHR43867:SF2">
    <property type="entry name" value="CELLULOSE SYNTHASE CATALYTIC SUBUNIT A [UDP-FORMING]"/>
    <property type="match status" value="1"/>
</dbReference>
<protein>
    <recommendedName>
        <fullName evidence="9">Glycosyltransferase 2-like domain-containing protein</fullName>
    </recommendedName>
</protein>
<dbReference type="Proteomes" id="UP001162031">
    <property type="component" value="Unassembled WGS sequence"/>
</dbReference>
<dbReference type="InterPro" id="IPR029044">
    <property type="entry name" value="Nucleotide-diphossugar_trans"/>
</dbReference>
<keyword evidence="2" id="KW-0328">Glycosyltransferase</keyword>
<dbReference type="PANTHER" id="PTHR43867">
    <property type="entry name" value="CELLULOSE SYNTHASE CATALYTIC SUBUNIT A [UDP-FORMING]"/>
    <property type="match status" value="1"/>
</dbReference>
<sequence>MSNCLLNGGADGTYVLSLDNDMKPHPKFLLEVLSLVFSQGEAFDGGEPGRYGFDPAAFVGTNAVFRRRAFDSIGGSQHVWSSCSYGKSTTRAISRWTQGIVAGTNDPAAATTGRTGL</sequence>
<dbReference type="AlphaFoldDB" id="A0AAV0TUU6"/>
<name>A0AAV0TUU6_HYABA</name>
<evidence type="ECO:0008006" key="9">
    <source>
        <dbReference type="Google" id="ProtNLM"/>
    </source>
</evidence>
<comment type="caution">
    <text evidence="7">The sequence shown here is derived from an EMBL/GenBank/DDBJ whole genome shotgun (WGS) entry which is preliminary data.</text>
</comment>
<dbReference type="GO" id="GO:0016020">
    <property type="term" value="C:membrane"/>
    <property type="evidence" value="ECO:0007669"/>
    <property type="project" value="UniProtKB-SubCell"/>
</dbReference>
<organism evidence="7 8">
    <name type="scientific">Hyaloperonospora brassicae</name>
    <name type="common">Brassica downy mildew</name>
    <name type="synonym">Peronospora brassicae</name>
    <dbReference type="NCBI Taxonomy" id="162125"/>
    <lineage>
        <taxon>Eukaryota</taxon>
        <taxon>Sar</taxon>
        <taxon>Stramenopiles</taxon>
        <taxon>Oomycota</taxon>
        <taxon>Peronosporomycetes</taxon>
        <taxon>Peronosporales</taxon>
        <taxon>Peronosporaceae</taxon>
        <taxon>Hyaloperonospora</taxon>
    </lineage>
</organism>
<keyword evidence="5" id="KW-1133">Transmembrane helix</keyword>
<proteinExistence type="predicted"/>
<dbReference type="SUPFAM" id="SSF53448">
    <property type="entry name" value="Nucleotide-diphospho-sugar transferases"/>
    <property type="match status" value="1"/>
</dbReference>
<keyword evidence="4" id="KW-0812">Transmembrane</keyword>
<evidence type="ECO:0000256" key="3">
    <source>
        <dbReference type="ARBA" id="ARBA00022679"/>
    </source>
</evidence>
<dbReference type="GO" id="GO:0016757">
    <property type="term" value="F:glycosyltransferase activity"/>
    <property type="evidence" value="ECO:0007669"/>
    <property type="project" value="UniProtKB-KW"/>
</dbReference>
<accession>A0AAV0TUU6</accession>
<keyword evidence="3" id="KW-0808">Transferase</keyword>
<keyword evidence="6" id="KW-0472">Membrane</keyword>
<evidence type="ECO:0000256" key="1">
    <source>
        <dbReference type="ARBA" id="ARBA00004141"/>
    </source>
</evidence>
<evidence type="ECO:0000256" key="5">
    <source>
        <dbReference type="ARBA" id="ARBA00022989"/>
    </source>
</evidence>
<dbReference type="InterPro" id="IPR050321">
    <property type="entry name" value="Glycosyltr_2/OpgH_subfam"/>
</dbReference>
<dbReference type="EMBL" id="CANTFL010000730">
    <property type="protein sequence ID" value="CAI5727091.1"/>
    <property type="molecule type" value="Genomic_DNA"/>
</dbReference>
<evidence type="ECO:0000256" key="6">
    <source>
        <dbReference type="ARBA" id="ARBA00023136"/>
    </source>
</evidence>
<reference evidence="7" key="1">
    <citation type="submission" date="2022-12" db="EMBL/GenBank/DDBJ databases">
        <authorList>
            <person name="Webb A."/>
        </authorList>
    </citation>
    <scope>NUCLEOTIDE SEQUENCE</scope>
    <source>
        <strain evidence="7">Hp1</strain>
    </source>
</reference>